<reference evidence="1 2" key="1">
    <citation type="journal article" date="2022" name="bioRxiv">
        <title>The genome of the oomycete Peronosclerospora sorghi, a cosmopolitan pathogen of maize and sorghum, is inflated with dispersed pseudogenes.</title>
        <authorList>
            <person name="Fletcher K."/>
            <person name="Martin F."/>
            <person name="Isakeit T."/>
            <person name="Cavanaugh K."/>
            <person name="Magill C."/>
            <person name="Michelmore R."/>
        </authorList>
    </citation>
    <scope>NUCLEOTIDE SEQUENCE [LARGE SCALE GENOMIC DNA]</scope>
    <source>
        <strain evidence="1">P6</strain>
    </source>
</reference>
<organism evidence="1 2">
    <name type="scientific">Peronosclerospora sorghi</name>
    <dbReference type="NCBI Taxonomy" id="230839"/>
    <lineage>
        <taxon>Eukaryota</taxon>
        <taxon>Sar</taxon>
        <taxon>Stramenopiles</taxon>
        <taxon>Oomycota</taxon>
        <taxon>Peronosporomycetes</taxon>
        <taxon>Peronosporales</taxon>
        <taxon>Peronosporaceae</taxon>
        <taxon>Peronosclerospora</taxon>
    </lineage>
</organism>
<dbReference type="EMBL" id="CM047585">
    <property type="protein sequence ID" value="KAI9910311.1"/>
    <property type="molecule type" value="Genomic_DNA"/>
</dbReference>
<proteinExistence type="predicted"/>
<evidence type="ECO:0000313" key="2">
    <source>
        <dbReference type="Proteomes" id="UP001163321"/>
    </source>
</evidence>
<protein>
    <submittedName>
        <fullName evidence="1">Uncharacterized protein</fullName>
    </submittedName>
</protein>
<dbReference type="Proteomes" id="UP001163321">
    <property type="component" value="Chromosome 6"/>
</dbReference>
<evidence type="ECO:0000313" key="1">
    <source>
        <dbReference type="EMBL" id="KAI9910311.1"/>
    </source>
</evidence>
<gene>
    <name evidence="1" type="ORF">PsorP6_010084</name>
</gene>
<accession>A0ACC0VXX8</accession>
<name>A0ACC0VXX8_9STRA</name>
<keyword evidence="2" id="KW-1185">Reference proteome</keyword>
<sequence>MPPERGSSDLLLSTSRRAPGNYGAKTSRISNRSAWMLSEVFQRWLKSFNDRSGKQRTAGLAAAGQCPDPCGLKNIRQC</sequence>
<comment type="caution">
    <text evidence="1">The sequence shown here is derived from an EMBL/GenBank/DDBJ whole genome shotgun (WGS) entry which is preliminary data.</text>
</comment>